<organism evidence="11 12">
    <name type="scientific">Haloferula helveola</name>
    <dbReference type="NCBI Taxonomy" id="490095"/>
    <lineage>
        <taxon>Bacteria</taxon>
        <taxon>Pseudomonadati</taxon>
        <taxon>Verrucomicrobiota</taxon>
        <taxon>Verrucomicrobiia</taxon>
        <taxon>Verrucomicrobiales</taxon>
        <taxon>Verrucomicrobiaceae</taxon>
        <taxon>Haloferula</taxon>
    </lineage>
</organism>
<keyword evidence="9" id="KW-0472">Membrane</keyword>
<evidence type="ECO:0000256" key="4">
    <source>
        <dbReference type="ARBA" id="ARBA00022475"/>
    </source>
</evidence>
<evidence type="ECO:0000256" key="6">
    <source>
        <dbReference type="ARBA" id="ARBA00022692"/>
    </source>
</evidence>
<feature type="domain" description="T2SS protein K first SAM-like" evidence="10">
    <location>
        <begin position="78"/>
        <end position="162"/>
    </location>
</feature>
<dbReference type="PANTHER" id="PTHR38831:SF2">
    <property type="entry name" value="TYPE II SECRETION SYSTEM PROTEIN K"/>
    <property type="match status" value="1"/>
</dbReference>
<evidence type="ECO:0000256" key="2">
    <source>
        <dbReference type="ARBA" id="ARBA00007246"/>
    </source>
</evidence>
<evidence type="ECO:0000256" key="1">
    <source>
        <dbReference type="ARBA" id="ARBA00004533"/>
    </source>
</evidence>
<dbReference type="InterPro" id="IPR038072">
    <property type="entry name" value="GspK_central_sf"/>
</dbReference>
<sequence length="294" mass="32375">MIWLIALLSFITVATIRVVGFDLDVAAANIHGFRAKQLAEMGVAVGANPVVERGDPILNQWSEENGEGFEVRLTSEGGKFNINQILLKEDKNLLKMMFADWGLDIDQAAEVADALGDWIDGDDEVALNGAEITYYEDIGRVNQPFNRPFYSLDEMRLVKGMDLVEAYQPDWRSWFTIWSSGGLDINEAPAEMIAVAAEVSYEEALIIPETVRGPDGERDTDDDTPFQNAQEALALIGVDGSLRGDISARFSVNETTTRIESIGSAPGAKRKITLVVRNRTGQPAILERTEEVIP</sequence>
<name>A0ABN6HB67_9BACT</name>
<evidence type="ECO:0000256" key="8">
    <source>
        <dbReference type="ARBA" id="ARBA00022989"/>
    </source>
</evidence>
<comment type="similarity">
    <text evidence="2">Belongs to the GSP K family.</text>
</comment>
<dbReference type="SUPFAM" id="SSF158544">
    <property type="entry name" value="GspK insert domain-like"/>
    <property type="match status" value="1"/>
</dbReference>
<evidence type="ECO:0000256" key="7">
    <source>
        <dbReference type="ARBA" id="ARBA00022927"/>
    </source>
</evidence>
<keyword evidence="8" id="KW-1133">Transmembrane helix</keyword>
<gene>
    <name evidence="11" type="ORF">HAHE_39500</name>
</gene>
<dbReference type="Pfam" id="PF21687">
    <property type="entry name" value="T2SSK_1st"/>
    <property type="match status" value="1"/>
</dbReference>
<keyword evidence="7" id="KW-0653">Protein transport</keyword>
<evidence type="ECO:0000313" key="11">
    <source>
        <dbReference type="EMBL" id="BCX50042.1"/>
    </source>
</evidence>
<dbReference type="Proteomes" id="UP001374893">
    <property type="component" value="Chromosome"/>
</dbReference>
<dbReference type="EMBL" id="AP024702">
    <property type="protein sequence ID" value="BCX50042.1"/>
    <property type="molecule type" value="Genomic_DNA"/>
</dbReference>
<keyword evidence="5" id="KW-0997">Cell inner membrane</keyword>
<keyword evidence="4" id="KW-1003">Cell membrane</keyword>
<dbReference type="PANTHER" id="PTHR38831">
    <property type="entry name" value="TYPE II SECRETION SYSTEM PROTEIN K"/>
    <property type="match status" value="1"/>
</dbReference>
<comment type="subcellular location">
    <subcellularLocation>
        <location evidence="1">Cell inner membrane</location>
    </subcellularLocation>
</comment>
<keyword evidence="6" id="KW-0812">Transmembrane</keyword>
<dbReference type="Gene3D" id="1.10.40.60">
    <property type="entry name" value="EpsJ-like"/>
    <property type="match status" value="1"/>
</dbReference>
<evidence type="ECO:0000313" key="12">
    <source>
        <dbReference type="Proteomes" id="UP001374893"/>
    </source>
</evidence>
<evidence type="ECO:0000256" key="9">
    <source>
        <dbReference type="ARBA" id="ARBA00023136"/>
    </source>
</evidence>
<reference evidence="11 12" key="1">
    <citation type="submission" date="2021-06" db="EMBL/GenBank/DDBJ databases">
        <title>Complete genome of Haloferula helveola possessing various polysaccharide degrading enzymes.</title>
        <authorList>
            <person name="Takami H."/>
            <person name="Huang C."/>
            <person name="Hamasaki K."/>
        </authorList>
    </citation>
    <scope>NUCLEOTIDE SEQUENCE [LARGE SCALE GENOMIC DNA]</scope>
    <source>
        <strain evidence="11 12">CN-1</strain>
    </source>
</reference>
<evidence type="ECO:0000259" key="10">
    <source>
        <dbReference type="Pfam" id="PF21687"/>
    </source>
</evidence>
<keyword evidence="3" id="KW-0813">Transport</keyword>
<evidence type="ECO:0000256" key="3">
    <source>
        <dbReference type="ARBA" id="ARBA00022448"/>
    </source>
</evidence>
<dbReference type="InterPro" id="IPR049031">
    <property type="entry name" value="T2SSK_SAM-like_1st"/>
</dbReference>
<evidence type="ECO:0000256" key="5">
    <source>
        <dbReference type="ARBA" id="ARBA00022519"/>
    </source>
</evidence>
<protein>
    <submittedName>
        <fullName evidence="11">General secretion pathway protein GspK</fullName>
    </submittedName>
</protein>
<proteinExistence type="inferred from homology"/>
<dbReference type="InterPro" id="IPR005628">
    <property type="entry name" value="GspK"/>
</dbReference>
<keyword evidence="12" id="KW-1185">Reference proteome</keyword>
<accession>A0ABN6HB67</accession>